<evidence type="ECO:0000313" key="2">
    <source>
        <dbReference type="Proteomes" id="UP001608902"/>
    </source>
</evidence>
<reference evidence="1 2" key="1">
    <citation type="submission" date="2024-08" db="EMBL/GenBank/DDBJ databases">
        <title>Gnathostoma spinigerum genome.</title>
        <authorList>
            <person name="Gonzalez-Bertolin B."/>
            <person name="Monzon S."/>
            <person name="Zaballos A."/>
            <person name="Jimenez P."/>
            <person name="Dekumyoy P."/>
            <person name="Varona S."/>
            <person name="Cuesta I."/>
            <person name="Sumanam S."/>
            <person name="Adisakwattana P."/>
            <person name="Gasser R.B."/>
            <person name="Hernandez-Gonzalez A."/>
            <person name="Young N.D."/>
            <person name="Perteguer M.J."/>
        </authorList>
    </citation>
    <scope>NUCLEOTIDE SEQUENCE [LARGE SCALE GENOMIC DNA]</scope>
    <source>
        <strain evidence="1">AL3</strain>
        <tissue evidence="1">Liver</tissue>
    </source>
</reference>
<evidence type="ECO:0000313" key="1">
    <source>
        <dbReference type="EMBL" id="MFH4980238.1"/>
    </source>
</evidence>
<organism evidence="1 2">
    <name type="scientific">Gnathostoma spinigerum</name>
    <dbReference type="NCBI Taxonomy" id="75299"/>
    <lineage>
        <taxon>Eukaryota</taxon>
        <taxon>Metazoa</taxon>
        <taxon>Ecdysozoa</taxon>
        <taxon>Nematoda</taxon>
        <taxon>Chromadorea</taxon>
        <taxon>Rhabditida</taxon>
        <taxon>Spirurina</taxon>
        <taxon>Gnathostomatomorpha</taxon>
        <taxon>Gnathostomatoidea</taxon>
        <taxon>Gnathostomatidae</taxon>
        <taxon>Gnathostoma</taxon>
    </lineage>
</organism>
<gene>
    <name evidence="1" type="ORF">AB6A40_006947</name>
</gene>
<dbReference type="EMBL" id="JBGFUD010005269">
    <property type="protein sequence ID" value="MFH4980238.1"/>
    <property type="molecule type" value="Genomic_DNA"/>
</dbReference>
<sequence length="321" mass="37258">MHKTAIRSTLSIIVLILVLFTFQQIYCSYIRKVRSHLPPFLSVSLRSPISILEQDLIDEHILLDAFSHVRSHSSQNSGILLLLCRKTCRSLKLQLQEWIRLFNSNTNKTASEKVIFYFYAIRQQITRSSKHNGGIFPRVLYVGNESYANYDGALDNKRAFMKFLDDQRRVHIQDIMTVEQLHDILNEACSCNDRKHLIILSNPKRCPLRNFEGIIRNIRNVGEFSFYRLQRPLSTDLSVELFTRLAQLPDVCQIAIVLQNNAYTWTHIGQSSLEVNFQNLTQMKERKHSQNYILTEHFAGSDFGTASFKLNFDKQIARNSS</sequence>
<dbReference type="Proteomes" id="UP001608902">
    <property type="component" value="Unassembled WGS sequence"/>
</dbReference>
<keyword evidence="2" id="KW-1185">Reference proteome</keyword>
<accession>A0ABD6EK25</accession>
<name>A0ABD6EK25_9BILA</name>
<proteinExistence type="predicted"/>
<dbReference type="AlphaFoldDB" id="A0ABD6EK25"/>
<comment type="caution">
    <text evidence="1">The sequence shown here is derived from an EMBL/GenBank/DDBJ whole genome shotgun (WGS) entry which is preliminary data.</text>
</comment>
<protein>
    <submittedName>
        <fullName evidence="1">Uncharacterized protein</fullName>
    </submittedName>
</protein>